<gene>
    <name evidence="1" type="ORF">QR680_003665</name>
</gene>
<comment type="caution">
    <text evidence="1">The sequence shown here is derived from an EMBL/GenBank/DDBJ whole genome shotgun (WGS) entry which is preliminary data.</text>
</comment>
<evidence type="ECO:0000313" key="1">
    <source>
        <dbReference type="EMBL" id="KAK0407910.1"/>
    </source>
</evidence>
<accession>A0AA39HM54</accession>
<name>A0AA39HM54_9BILA</name>
<sequence>MHLRLGCLCYDDTFSRNVWPEYVNKLEVYNCSFDADSLFGDWLKKLLRKDYLSHLEVIAIYSTVDITDIEEEIFNAIVTCKNLSFVKIFGNRNFPNLDVTLLKSVLTLWKVSKRGFLKEVELETCFEGSNEEEAEQLCREFFGDRKLIHHKSGQGVVHWHHWQKNANDDKDITSRDTITFCP</sequence>
<evidence type="ECO:0000313" key="2">
    <source>
        <dbReference type="Proteomes" id="UP001175271"/>
    </source>
</evidence>
<proteinExistence type="predicted"/>
<dbReference type="AlphaFoldDB" id="A0AA39HM54"/>
<dbReference type="Proteomes" id="UP001175271">
    <property type="component" value="Unassembled WGS sequence"/>
</dbReference>
<dbReference type="EMBL" id="JAUCMV010000003">
    <property type="protein sequence ID" value="KAK0407910.1"/>
    <property type="molecule type" value="Genomic_DNA"/>
</dbReference>
<reference evidence="1" key="1">
    <citation type="submission" date="2023-06" db="EMBL/GenBank/DDBJ databases">
        <title>Genomic analysis of the entomopathogenic nematode Steinernema hermaphroditum.</title>
        <authorList>
            <person name="Schwarz E.M."/>
            <person name="Heppert J.K."/>
            <person name="Baniya A."/>
            <person name="Schwartz H.T."/>
            <person name="Tan C.-H."/>
            <person name="Antoshechkin I."/>
            <person name="Sternberg P.W."/>
            <person name="Goodrich-Blair H."/>
            <person name="Dillman A.R."/>
        </authorList>
    </citation>
    <scope>NUCLEOTIDE SEQUENCE</scope>
    <source>
        <strain evidence="1">PS9179</strain>
        <tissue evidence="1">Whole animal</tissue>
    </source>
</reference>
<keyword evidence="2" id="KW-1185">Reference proteome</keyword>
<organism evidence="1 2">
    <name type="scientific">Steinernema hermaphroditum</name>
    <dbReference type="NCBI Taxonomy" id="289476"/>
    <lineage>
        <taxon>Eukaryota</taxon>
        <taxon>Metazoa</taxon>
        <taxon>Ecdysozoa</taxon>
        <taxon>Nematoda</taxon>
        <taxon>Chromadorea</taxon>
        <taxon>Rhabditida</taxon>
        <taxon>Tylenchina</taxon>
        <taxon>Panagrolaimomorpha</taxon>
        <taxon>Strongyloidoidea</taxon>
        <taxon>Steinernematidae</taxon>
        <taxon>Steinernema</taxon>
    </lineage>
</organism>
<protein>
    <submittedName>
        <fullName evidence="1">Uncharacterized protein</fullName>
    </submittedName>
</protein>